<comment type="caution">
    <text evidence="2">The sequence shown here is derived from an EMBL/GenBank/DDBJ whole genome shotgun (WGS) entry which is preliminary data.</text>
</comment>
<evidence type="ECO:0000256" key="1">
    <source>
        <dbReference type="SAM" id="MobiDB-lite"/>
    </source>
</evidence>
<proteinExistence type="predicted"/>
<feature type="compositionally biased region" description="Basic and acidic residues" evidence="1">
    <location>
        <begin position="46"/>
        <end position="60"/>
    </location>
</feature>
<dbReference type="GeneID" id="36343266"/>
<evidence type="ECO:0000313" key="3">
    <source>
        <dbReference type="Proteomes" id="UP000019149"/>
    </source>
</evidence>
<name>W6UVX3_ECHGR</name>
<protein>
    <submittedName>
        <fullName evidence="2">Uncharacterized protein</fullName>
    </submittedName>
</protein>
<sequence>MRDWKRQGFKPTCFSTLSYLLSRHAHHVVMVRKAADLDFHRTPRLDLTRNPTQEEKPMRVEEDEVVKTRAKSPQLHQPPRSALHRQYMEWMRAMLEVAEDGYGEEGGREQKF</sequence>
<dbReference type="KEGG" id="egl:EGR_07551"/>
<dbReference type="EMBL" id="APAU02000080">
    <property type="protein sequence ID" value="EUB57609.1"/>
    <property type="molecule type" value="Genomic_DNA"/>
</dbReference>
<keyword evidence="3" id="KW-1185">Reference proteome</keyword>
<dbReference type="AlphaFoldDB" id="W6UVX3"/>
<dbReference type="RefSeq" id="XP_024348805.1">
    <property type="nucleotide sequence ID" value="XM_024496800.1"/>
</dbReference>
<dbReference type="CTD" id="36343266"/>
<accession>W6UVX3</accession>
<reference evidence="2 3" key="1">
    <citation type="journal article" date="2013" name="Nat. Genet.">
        <title>The genome of the hydatid tapeworm Echinococcus granulosus.</title>
        <authorList>
            <person name="Zheng H."/>
            <person name="Zhang W."/>
            <person name="Zhang L."/>
            <person name="Zhang Z."/>
            <person name="Li J."/>
            <person name="Lu G."/>
            <person name="Zhu Y."/>
            <person name="Wang Y."/>
            <person name="Huang Y."/>
            <person name="Liu J."/>
            <person name="Kang H."/>
            <person name="Chen J."/>
            <person name="Wang L."/>
            <person name="Chen A."/>
            <person name="Yu S."/>
            <person name="Gao Z."/>
            <person name="Jin L."/>
            <person name="Gu W."/>
            <person name="Wang Z."/>
            <person name="Zhao L."/>
            <person name="Shi B."/>
            <person name="Wen H."/>
            <person name="Lin R."/>
            <person name="Jones M.K."/>
            <person name="Brejova B."/>
            <person name="Vinar T."/>
            <person name="Zhao G."/>
            <person name="McManus D.P."/>
            <person name="Chen Z."/>
            <person name="Zhou Y."/>
            <person name="Wang S."/>
        </authorList>
    </citation>
    <scope>NUCLEOTIDE SEQUENCE [LARGE SCALE GENOMIC DNA]</scope>
</reference>
<evidence type="ECO:0000313" key="2">
    <source>
        <dbReference type="EMBL" id="EUB57609.1"/>
    </source>
</evidence>
<feature type="region of interest" description="Disordered" evidence="1">
    <location>
        <begin position="46"/>
        <end position="81"/>
    </location>
</feature>
<gene>
    <name evidence="2" type="ORF">EGR_07551</name>
</gene>
<dbReference type="Proteomes" id="UP000019149">
    <property type="component" value="Unassembled WGS sequence"/>
</dbReference>
<organism evidence="2 3">
    <name type="scientific">Echinococcus granulosus</name>
    <name type="common">Hydatid tapeworm</name>
    <dbReference type="NCBI Taxonomy" id="6210"/>
    <lineage>
        <taxon>Eukaryota</taxon>
        <taxon>Metazoa</taxon>
        <taxon>Spiralia</taxon>
        <taxon>Lophotrochozoa</taxon>
        <taxon>Platyhelminthes</taxon>
        <taxon>Cestoda</taxon>
        <taxon>Eucestoda</taxon>
        <taxon>Cyclophyllidea</taxon>
        <taxon>Taeniidae</taxon>
        <taxon>Echinococcus</taxon>
        <taxon>Echinococcus granulosus group</taxon>
    </lineage>
</organism>
<dbReference type="STRING" id="6210.W6UVX3"/>